<gene>
    <name evidence="7" type="primary">pyrE</name>
    <name evidence="9" type="ORF">SAMN05192546_104215</name>
</gene>
<comment type="catalytic activity">
    <reaction evidence="7">
        <text>orotidine 5'-phosphate + diphosphate = orotate + 5-phospho-alpha-D-ribose 1-diphosphate</text>
        <dbReference type="Rhea" id="RHEA:10380"/>
        <dbReference type="ChEBI" id="CHEBI:30839"/>
        <dbReference type="ChEBI" id="CHEBI:33019"/>
        <dbReference type="ChEBI" id="CHEBI:57538"/>
        <dbReference type="ChEBI" id="CHEBI:58017"/>
        <dbReference type="EC" id="2.4.2.10"/>
    </reaction>
</comment>
<organism evidence="9 10">
    <name type="scientific">Tindallia californiensis</name>
    <dbReference type="NCBI Taxonomy" id="159292"/>
    <lineage>
        <taxon>Bacteria</taxon>
        <taxon>Bacillati</taxon>
        <taxon>Bacillota</taxon>
        <taxon>Clostridia</taxon>
        <taxon>Peptostreptococcales</taxon>
        <taxon>Tindalliaceae</taxon>
        <taxon>Tindallia</taxon>
    </lineage>
</organism>
<dbReference type="InterPro" id="IPR029057">
    <property type="entry name" value="PRTase-like"/>
</dbReference>
<dbReference type="HAMAP" id="MF_01208">
    <property type="entry name" value="PyrE"/>
    <property type="match status" value="1"/>
</dbReference>
<dbReference type="UniPathway" id="UPA00070">
    <property type="reaction ID" value="UER00119"/>
</dbReference>
<dbReference type="Pfam" id="PF00156">
    <property type="entry name" value="Pribosyltran"/>
    <property type="match status" value="1"/>
</dbReference>
<comment type="cofactor">
    <cofactor evidence="7">
        <name>Mg(2+)</name>
        <dbReference type="ChEBI" id="CHEBI:18420"/>
    </cofactor>
</comment>
<dbReference type="SUPFAM" id="SSF53271">
    <property type="entry name" value="PRTase-like"/>
    <property type="match status" value="1"/>
</dbReference>
<reference evidence="9 10" key="1">
    <citation type="submission" date="2016-10" db="EMBL/GenBank/DDBJ databases">
        <authorList>
            <person name="de Groot N.N."/>
        </authorList>
    </citation>
    <scope>NUCLEOTIDE SEQUENCE [LARGE SCALE GENOMIC DNA]</scope>
    <source>
        <strain evidence="9 10">APO</strain>
    </source>
</reference>
<dbReference type="OrthoDB" id="9783570at2"/>
<dbReference type="NCBIfam" id="TIGR01367">
    <property type="entry name" value="pyrE_Therm"/>
    <property type="match status" value="1"/>
</dbReference>
<protein>
    <recommendedName>
        <fullName evidence="2 7">Orotate phosphoribosyltransferase</fullName>
        <shortName evidence="7">OPRT</shortName>
        <shortName evidence="7">OPRTase</shortName>
        <ecNumber evidence="2 7">2.4.2.10</ecNumber>
    </recommendedName>
</protein>
<dbReference type="Proteomes" id="UP000199230">
    <property type="component" value="Unassembled WGS sequence"/>
</dbReference>
<evidence type="ECO:0000259" key="8">
    <source>
        <dbReference type="Pfam" id="PF00156"/>
    </source>
</evidence>
<dbReference type="CDD" id="cd06223">
    <property type="entry name" value="PRTases_typeI"/>
    <property type="match status" value="1"/>
</dbReference>
<evidence type="ECO:0000256" key="6">
    <source>
        <dbReference type="ARBA" id="ARBA00022975"/>
    </source>
</evidence>
<dbReference type="GO" id="GO:0000287">
    <property type="term" value="F:magnesium ion binding"/>
    <property type="evidence" value="ECO:0007669"/>
    <property type="project" value="UniProtKB-UniRule"/>
</dbReference>
<feature type="domain" description="Phosphoribosyltransferase" evidence="8">
    <location>
        <begin position="43"/>
        <end position="163"/>
    </location>
</feature>
<comment type="subunit">
    <text evidence="7">Homodimer.</text>
</comment>
<comment type="pathway">
    <text evidence="1 7">Pyrimidine metabolism; UMP biosynthesis via de novo pathway; UMP from orotate: step 1/2.</text>
</comment>
<dbReference type="PANTHER" id="PTHR19278">
    <property type="entry name" value="OROTATE PHOSPHORIBOSYLTRANSFERASE"/>
    <property type="match status" value="1"/>
</dbReference>
<comment type="similarity">
    <text evidence="7">Belongs to the purine/pyrimidine phosphoribosyltransferase family. PyrE subfamily.</text>
</comment>
<dbReference type="Gene3D" id="3.40.50.2020">
    <property type="match status" value="1"/>
</dbReference>
<keyword evidence="4 7" id="KW-0808">Transferase</keyword>
<evidence type="ECO:0000256" key="5">
    <source>
        <dbReference type="ARBA" id="ARBA00022842"/>
    </source>
</evidence>
<feature type="binding site" evidence="7">
    <location>
        <position position="145"/>
    </location>
    <ligand>
        <name>orotate</name>
        <dbReference type="ChEBI" id="CHEBI:30839"/>
    </ligand>
</feature>
<evidence type="ECO:0000313" key="10">
    <source>
        <dbReference type="Proteomes" id="UP000199230"/>
    </source>
</evidence>
<evidence type="ECO:0000256" key="1">
    <source>
        <dbReference type="ARBA" id="ARBA00004889"/>
    </source>
</evidence>
<feature type="binding site" evidence="7">
    <location>
        <position position="117"/>
    </location>
    <ligand>
        <name>orotate</name>
        <dbReference type="ChEBI" id="CHEBI:30839"/>
    </ligand>
</feature>
<comment type="caution">
    <text evidence="7">Lacks conserved residue(s) required for the propagation of feature annotation.</text>
</comment>
<dbReference type="InterPro" id="IPR000836">
    <property type="entry name" value="PRTase_dom"/>
</dbReference>
<dbReference type="EMBL" id="FNPV01000004">
    <property type="protein sequence ID" value="SDY78249.1"/>
    <property type="molecule type" value="Genomic_DNA"/>
</dbReference>
<dbReference type="STRING" id="159292.SAMN05192546_104215"/>
<name>A0A1H3MQ95_9FIRM</name>
<dbReference type="AlphaFoldDB" id="A0A1H3MQ95"/>
<dbReference type="InterPro" id="IPR006273">
    <property type="entry name" value="Orotate_PRibTrfase_bac"/>
</dbReference>
<accession>A0A1H3MQ95</accession>
<keyword evidence="5 7" id="KW-0460">Magnesium</keyword>
<feature type="binding site" description="in other chain" evidence="7">
    <location>
        <begin position="113"/>
        <end position="121"/>
    </location>
    <ligand>
        <name>5-phospho-alpha-D-ribose 1-diphosphate</name>
        <dbReference type="ChEBI" id="CHEBI:58017"/>
        <note>ligand shared between dimeric partners</note>
    </ligand>
</feature>
<comment type="function">
    <text evidence="7">Catalyzes the transfer of a ribosyl phosphate group from 5-phosphoribose 1-diphosphate to orotate, leading to the formation of orotidine monophosphate (OMP).</text>
</comment>
<dbReference type="GO" id="GO:0004588">
    <property type="term" value="F:orotate phosphoribosyltransferase activity"/>
    <property type="evidence" value="ECO:0007669"/>
    <property type="project" value="UniProtKB-UniRule"/>
</dbReference>
<keyword evidence="3 7" id="KW-0328">Glycosyltransferase</keyword>
<proteinExistence type="inferred from homology"/>
<sequence>MKMEEIITIFQESNALLEGHFLLTSGKHSNRYIQCAQVLKEPKATEKLVAHLAKQLEGKYDLVVGPAMGGVIIAYEMGRQLGIPALFTEREKGEMTLRRNFEIAPESRVLVVEDVITTGGSVQEVVDLVKKAGGIIADVAVLVDRSGGNHVLETPPVSLITLEVETYPSDDCPLCKESQPVKPGSR</sequence>
<dbReference type="EC" id="2.4.2.10" evidence="2 7"/>
<dbReference type="RefSeq" id="WP_093312762.1">
    <property type="nucleotide sequence ID" value="NZ_FNPV01000004.1"/>
</dbReference>
<evidence type="ECO:0000313" key="9">
    <source>
        <dbReference type="EMBL" id="SDY78249.1"/>
    </source>
</evidence>
<dbReference type="GO" id="GO:0044205">
    <property type="term" value="P:'de novo' UMP biosynthetic process"/>
    <property type="evidence" value="ECO:0007669"/>
    <property type="project" value="UniProtKB-UniRule"/>
</dbReference>
<evidence type="ECO:0000256" key="7">
    <source>
        <dbReference type="HAMAP-Rule" id="MF_01208"/>
    </source>
</evidence>
<keyword evidence="6 7" id="KW-0665">Pyrimidine biosynthesis</keyword>
<dbReference type="PANTHER" id="PTHR19278:SF9">
    <property type="entry name" value="URIDINE 5'-MONOPHOSPHATE SYNTHASE"/>
    <property type="match status" value="1"/>
</dbReference>
<evidence type="ECO:0000256" key="3">
    <source>
        <dbReference type="ARBA" id="ARBA00022676"/>
    </source>
</evidence>
<evidence type="ECO:0000256" key="4">
    <source>
        <dbReference type="ARBA" id="ARBA00022679"/>
    </source>
</evidence>
<dbReference type="InterPro" id="IPR023031">
    <property type="entry name" value="OPRT"/>
</dbReference>
<evidence type="ECO:0000256" key="2">
    <source>
        <dbReference type="ARBA" id="ARBA00011971"/>
    </source>
</evidence>
<keyword evidence="10" id="KW-1185">Reference proteome</keyword>
<dbReference type="GO" id="GO:0019856">
    <property type="term" value="P:pyrimidine nucleobase biosynthetic process"/>
    <property type="evidence" value="ECO:0007669"/>
    <property type="project" value="InterPro"/>
</dbReference>